<feature type="chain" id="PRO_5029663169" evidence="1">
    <location>
        <begin position="24"/>
        <end position="129"/>
    </location>
</feature>
<keyword evidence="1" id="KW-0732">Signal</keyword>
<evidence type="ECO:0000313" key="3">
    <source>
        <dbReference type="Proteomes" id="UP000541444"/>
    </source>
</evidence>
<keyword evidence="3" id="KW-1185">Reference proteome</keyword>
<evidence type="ECO:0000256" key="1">
    <source>
        <dbReference type="SAM" id="SignalP"/>
    </source>
</evidence>
<reference evidence="2 3" key="1">
    <citation type="journal article" date="2020" name="IScience">
        <title>Genome Sequencing of the Endangered Kingdonia uniflora (Circaeasteraceae, Ranunculales) Reveals Potential Mechanisms of Evolutionary Specialization.</title>
        <authorList>
            <person name="Sun Y."/>
            <person name="Deng T."/>
            <person name="Zhang A."/>
            <person name="Moore M.J."/>
            <person name="Landis J.B."/>
            <person name="Lin N."/>
            <person name="Zhang H."/>
            <person name="Zhang X."/>
            <person name="Huang J."/>
            <person name="Zhang X."/>
            <person name="Sun H."/>
            <person name="Wang H."/>
        </authorList>
    </citation>
    <scope>NUCLEOTIDE SEQUENCE [LARGE SCALE GENOMIC DNA]</scope>
    <source>
        <strain evidence="2">TB1705</strain>
        <tissue evidence="2">Leaf</tissue>
    </source>
</reference>
<feature type="signal peptide" evidence="1">
    <location>
        <begin position="1"/>
        <end position="23"/>
    </location>
</feature>
<sequence>MEVALVITSLCVILSLLVSQCSCSSDQTPLVPSHELGHDAKLAQNKPPRKLRPFEEPIVNTNKSKNLIPGANENVALQGKQYHHQSMLDGRKGTRQNWLEKNSWQYFTMDYARVRRRRPIHNKSITLGH</sequence>
<dbReference type="EMBL" id="JACGCM010002404">
    <property type="protein sequence ID" value="KAF6140044.1"/>
    <property type="molecule type" value="Genomic_DNA"/>
</dbReference>
<evidence type="ECO:0000313" key="2">
    <source>
        <dbReference type="EMBL" id="KAF6140044.1"/>
    </source>
</evidence>
<proteinExistence type="predicted"/>
<protein>
    <submittedName>
        <fullName evidence="2">Uncharacterized protein</fullName>
    </submittedName>
</protein>
<organism evidence="2 3">
    <name type="scientific">Kingdonia uniflora</name>
    <dbReference type="NCBI Taxonomy" id="39325"/>
    <lineage>
        <taxon>Eukaryota</taxon>
        <taxon>Viridiplantae</taxon>
        <taxon>Streptophyta</taxon>
        <taxon>Embryophyta</taxon>
        <taxon>Tracheophyta</taxon>
        <taxon>Spermatophyta</taxon>
        <taxon>Magnoliopsida</taxon>
        <taxon>Ranunculales</taxon>
        <taxon>Circaeasteraceae</taxon>
        <taxon>Kingdonia</taxon>
    </lineage>
</organism>
<gene>
    <name evidence="2" type="ORF">GIB67_001785</name>
</gene>
<dbReference type="AlphaFoldDB" id="A0A7J7LBZ3"/>
<accession>A0A7J7LBZ3</accession>
<comment type="caution">
    <text evidence="2">The sequence shown here is derived from an EMBL/GenBank/DDBJ whole genome shotgun (WGS) entry which is preliminary data.</text>
</comment>
<name>A0A7J7LBZ3_9MAGN</name>
<dbReference type="OrthoDB" id="894015at2759"/>
<dbReference type="Proteomes" id="UP000541444">
    <property type="component" value="Unassembled WGS sequence"/>
</dbReference>